<reference evidence="1 2" key="1">
    <citation type="submission" date="2014-04" db="EMBL/GenBank/DDBJ databases">
        <authorList>
            <consortium name="DOE Joint Genome Institute"/>
            <person name="Kuo A."/>
            <person name="Kohler A."/>
            <person name="Nagy L.G."/>
            <person name="Floudas D."/>
            <person name="Copeland A."/>
            <person name="Barry K.W."/>
            <person name="Cichocki N."/>
            <person name="Veneault-Fourrey C."/>
            <person name="LaButti K."/>
            <person name="Lindquist E.A."/>
            <person name="Lipzen A."/>
            <person name="Lundell T."/>
            <person name="Morin E."/>
            <person name="Murat C."/>
            <person name="Sun H."/>
            <person name="Tunlid A."/>
            <person name="Henrissat B."/>
            <person name="Grigoriev I.V."/>
            <person name="Hibbett D.S."/>
            <person name="Martin F."/>
            <person name="Nordberg H.P."/>
            <person name="Cantor M.N."/>
            <person name="Hua S.X."/>
        </authorList>
    </citation>
    <scope>NUCLEOTIDE SEQUENCE [LARGE SCALE GENOMIC DNA]</scope>
    <source>
        <strain evidence="1 2">LaAM-08-1</strain>
    </source>
</reference>
<dbReference type="Proteomes" id="UP000054477">
    <property type="component" value="Unassembled WGS sequence"/>
</dbReference>
<reference evidence="2" key="2">
    <citation type="submission" date="2015-01" db="EMBL/GenBank/DDBJ databases">
        <title>Evolutionary Origins and Diversification of the Mycorrhizal Mutualists.</title>
        <authorList>
            <consortium name="DOE Joint Genome Institute"/>
            <consortium name="Mycorrhizal Genomics Consortium"/>
            <person name="Kohler A."/>
            <person name="Kuo A."/>
            <person name="Nagy L.G."/>
            <person name="Floudas D."/>
            <person name="Copeland A."/>
            <person name="Barry K.W."/>
            <person name="Cichocki N."/>
            <person name="Veneault-Fourrey C."/>
            <person name="LaButti K."/>
            <person name="Lindquist E.A."/>
            <person name="Lipzen A."/>
            <person name="Lundell T."/>
            <person name="Morin E."/>
            <person name="Murat C."/>
            <person name="Riley R."/>
            <person name="Ohm R."/>
            <person name="Sun H."/>
            <person name="Tunlid A."/>
            <person name="Henrissat B."/>
            <person name="Grigoriev I.V."/>
            <person name="Hibbett D.S."/>
            <person name="Martin F."/>
        </authorList>
    </citation>
    <scope>NUCLEOTIDE SEQUENCE [LARGE SCALE GENOMIC DNA]</scope>
    <source>
        <strain evidence="2">LaAM-08-1</strain>
    </source>
</reference>
<dbReference type="EMBL" id="KN838590">
    <property type="protein sequence ID" value="KIK02623.1"/>
    <property type="molecule type" value="Genomic_DNA"/>
</dbReference>
<keyword evidence="2" id="KW-1185">Reference proteome</keyword>
<protein>
    <submittedName>
        <fullName evidence="1">Uncharacterized protein</fullName>
    </submittedName>
</protein>
<proteinExistence type="predicted"/>
<dbReference type="HOGENOM" id="CLU_200845_0_0_1"/>
<dbReference type="OrthoDB" id="3053558at2759"/>
<name>A0A0C9Y3D0_9AGAR</name>
<sequence>IVEMVIHYLFECQTYAREHYLDRVLGCQSRDLKGILASLHKIKELLKYVGKTGRFKTTLGDAIGDVSHLDPKEG</sequence>
<dbReference type="AlphaFoldDB" id="A0A0C9Y3D0"/>
<feature type="non-terminal residue" evidence="1">
    <location>
        <position position="1"/>
    </location>
</feature>
<evidence type="ECO:0000313" key="2">
    <source>
        <dbReference type="Proteomes" id="UP000054477"/>
    </source>
</evidence>
<evidence type="ECO:0000313" key="1">
    <source>
        <dbReference type="EMBL" id="KIK02623.1"/>
    </source>
</evidence>
<gene>
    <name evidence="1" type="ORF">K443DRAFT_96534</name>
</gene>
<accession>A0A0C9Y3D0</accession>
<organism evidence="1 2">
    <name type="scientific">Laccaria amethystina LaAM-08-1</name>
    <dbReference type="NCBI Taxonomy" id="1095629"/>
    <lineage>
        <taxon>Eukaryota</taxon>
        <taxon>Fungi</taxon>
        <taxon>Dikarya</taxon>
        <taxon>Basidiomycota</taxon>
        <taxon>Agaricomycotina</taxon>
        <taxon>Agaricomycetes</taxon>
        <taxon>Agaricomycetidae</taxon>
        <taxon>Agaricales</taxon>
        <taxon>Agaricineae</taxon>
        <taxon>Hydnangiaceae</taxon>
        <taxon>Laccaria</taxon>
    </lineage>
</organism>